<dbReference type="Pfam" id="PF04389">
    <property type="entry name" value="Peptidase_M28"/>
    <property type="match status" value="1"/>
</dbReference>
<keyword evidence="2" id="KW-0732">Signal</keyword>
<dbReference type="STRING" id="234267.Acid_1831"/>
<organism evidence="4">
    <name type="scientific">Solibacter usitatus (strain Ellin6076)</name>
    <dbReference type="NCBI Taxonomy" id="234267"/>
    <lineage>
        <taxon>Bacteria</taxon>
        <taxon>Pseudomonadati</taxon>
        <taxon>Acidobacteriota</taxon>
        <taxon>Terriglobia</taxon>
        <taxon>Bryobacterales</taxon>
        <taxon>Solibacteraceae</taxon>
        <taxon>Candidatus Solibacter</taxon>
    </lineage>
</organism>
<evidence type="ECO:0000313" key="4">
    <source>
        <dbReference type="EMBL" id="ABJ82821.1"/>
    </source>
</evidence>
<feature type="region of interest" description="Disordered" evidence="1">
    <location>
        <begin position="369"/>
        <end position="397"/>
    </location>
</feature>
<dbReference type="HOGENOM" id="CLU_047420_0_0_0"/>
<dbReference type="KEGG" id="sus:Acid_1831"/>
<sequence precursor="true">MRLSRQITAIALSVCMTAAFAPADEKGVNPKVQEMMDQVSEARIKAILEKLESFGTRNTMSNPDDPARGVGAARTWILKEMQSYSPKLQVRFEKFRVKKQGQRIFKDVDLYNVVAVLPGTKMPETTVIVSGHYDSLNLGNRPAGAAAGPGTDGAGAPGNTTANMTLADFEKNAELPAPGVCDDGSGTAAVMELARVMSQYQFDKTITFIAFAGEEQGLIGSSLQAVKAKKENQVIEAVLNNDIIGTDVSGNGRMSNSSVSIYSDETMDSVNQQLARYTREIGERYLPSMKVNTIFMGDRLGRGGDHTPFQWEGFAAVRVSTPNEIYANQHHATDTLANMSVPYTAKVAKVNLVVAANLALAPKPPIVMPEPRAGGGRQGAAPTGAAGAPAAGGRRPGPMIARGGGYDAVLRWRAAGPEEDIKGYAIMIRPTTSPYWEQEIYVGKVNTFTLKDVSIDDAKFGVKAIGTNGMESLVTAYLYPARQKTEIETVQ</sequence>
<feature type="compositionally biased region" description="Low complexity" evidence="1">
    <location>
        <begin position="379"/>
        <end position="397"/>
    </location>
</feature>
<feature type="chain" id="PRO_5004163154" evidence="2">
    <location>
        <begin position="24"/>
        <end position="491"/>
    </location>
</feature>
<evidence type="ECO:0000259" key="3">
    <source>
        <dbReference type="Pfam" id="PF04389"/>
    </source>
</evidence>
<accession>Q027I6</accession>
<feature type="signal peptide" evidence="2">
    <location>
        <begin position="1"/>
        <end position="23"/>
    </location>
</feature>
<dbReference type="GO" id="GO:0008235">
    <property type="term" value="F:metalloexopeptidase activity"/>
    <property type="evidence" value="ECO:0007669"/>
    <property type="project" value="InterPro"/>
</dbReference>
<evidence type="ECO:0000256" key="1">
    <source>
        <dbReference type="SAM" id="MobiDB-lite"/>
    </source>
</evidence>
<evidence type="ECO:0000256" key="2">
    <source>
        <dbReference type="SAM" id="SignalP"/>
    </source>
</evidence>
<dbReference type="PANTHER" id="PTHR12147">
    <property type="entry name" value="METALLOPEPTIDASE M28 FAMILY MEMBER"/>
    <property type="match status" value="1"/>
</dbReference>
<feature type="domain" description="Peptidase M28" evidence="3">
    <location>
        <begin position="112"/>
        <end position="352"/>
    </location>
</feature>
<dbReference type="AlphaFoldDB" id="Q027I6"/>
<dbReference type="SUPFAM" id="SSF53187">
    <property type="entry name" value="Zn-dependent exopeptidases"/>
    <property type="match status" value="1"/>
</dbReference>
<dbReference type="PANTHER" id="PTHR12147:SF26">
    <property type="entry name" value="PEPTIDASE M28 DOMAIN-CONTAINING PROTEIN"/>
    <property type="match status" value="1"/>
</dbReference>
<dbReference type="EMBL" id="CP000473">
    <property type="protein sequence ID" value="ABJ82821.1"/>
    <property type="molecule type" value="Genomic_DNA"/>
</dbReference>
<protein>
    <submittedName>
        <fullName evidence="4">Peptidase M28</fullName>
    </submittedName>
</protein>
<dbReference type="eggNOG" id="COG2234">
    <property type="taxonomic scope" value="Bacteria"/>
</dbReference>
<dbReference type="InterPro" id="IPR045175">
    <property type="entry name" value="M28_fam"/>
</dbReference>
<proteinExistence type="predicted"/>
<dbReference type="GO" id="GO:0006508">
    <property type="term" value="P:proteolysis"/>
    <property type="evidence" value="ECO:0007669"/>
    <property type="project" value="InterPro"/>
</dbReference>
<reference evidence="4" key="1">
    <citation type="submission" date="2006-10" db="EMBL/GenBank/DDBJ databases">
        <title>Complete sequence of Solibacter usitatus Ellin6076.</title>
        <authorList>
            <consortium name="US DOE Joint Genome Institute"/>
            <person name="Copeland A."/>
            <person name="Lucas S."/>
            <person name="Lapidus A."/>
            <person name="Barry K."/>
            <person name="Detter J.C."/>
            <person name="Glavina del Rio T."/>
            <person name="Hammon N."/>
            <person name="Israni S."/>
            <person name="Dalin E."/>
            <person name="Tice H."/>
            <person name="Pitluck S."/>
            <person name="Thompson L.S."/>
            <person name="Brettin T."/>
            <person name="Bruce D."/>
            <person name="Han C."/>
            <person name="Tapia R."/>
            <person name="Gilna P."/>
            <person name="Schmutz J."/>
            <person name="Larimer F."/>
            <person name="Land M."/>
            <person name="Hauser L."/>
            <person name="Kyrpides N."/>
            <person name="Mikhailova N."/>
            <person name="Janssen P.H."/>
            <person name="Kuske C.R."/>
            <person name="Richardson P."/>
        </authorList>
    </citation>
    <scope>NUCLEOTIDE SEQUENCE</scope>
    <source>
        <strain evidence="4">Ellin6076</strain>
    </source>
</reference>
<name>Q027I6_SOLUE</name>
<dbReference type="OrthoDB" id="9787436at2"/>
<gene>
    <name evidence="4" type="ordered locus">Acid_1831</name>
</gene>
<dbReference type="InParanoid" id="Q027I6"/>
<dbReference type="InterPro" id="IPR007484">
    <property type="entry name" value="Peptidase_M28"/>
</dbReference>
<dbReference type="Gene3D" id="3.40.630.10">
    <property type="entry name" value="Zn peptidases"/>
    <property type="match status" value="1"/>
</dbReference>